<dbReference type="KEGG" id="abri:DFR85_01670"/>
<name>A0A2U9IBZ3_9CREN</name>
<dbReference type="EMBL" id="CP029289">
    <property type="protein sequence ID" value="AWR93510.1"/>
    <property type="molecule type" value="Genomic_DNA"/>
</dbReference>
<dbReference type="GeneID" id="36830824"/>
<protein>
    <submittedName>
        <fullName evidence="1">Uncharacterized protein</fullName>
    </submittedName>
</protein>
<evidence type="ECO:0000313" key="2">
    <source>
        <dbReference type="Proteomes" id="UP000248044"/>
    </source>
</evidence>
<keyword evidence="2" id="KW-1185">Reference proteome</keyword>
<evidence type="ECO:0000313" key="1">
    <source>
        <dbReference type="EMBL" id="AWR93510.1"/>
    </source>
</evidence>
<proteinExistence type="predicted"/>
<dbReference type="OrthoDB" id="34701at2157"/>
<dbReference type="Proteomes" id="UP000248044">
    <property type="component" value="Chromosome"/>
</dbReference>
<gene>
    <name evidence="1" type="ORF">DFR85_01670</name>
</gene>
<dbReference type="RefSeq" id="WP_110269394.1">
    <property type="nucleotide sequence ID" value="NZ_CP029289.2"/>
</dbReference>
<organism evidence="1 2">
    <name type="scientific">Acidianus brierleyi</name>
    <dbReference type="NCBI Taxonomy" id="41673"/>
    <lineage>
        <taxon>Archaea</taxon>
        <taxon>Thermoproteota</taxon>
        <taxon>Thermoprotei</taxon>
        <taxon>Sulfolobales</taxon>
        <taxon>Sulfolobaceae</taxon>
        <taxon>Acidianus</taxon>
    </lineage>
</organism>
<reference evidence="1 2" key="1">
    <citation type="submission" date="2018-05" db="EMBL/GenBank/DDBJ databases">
        <title>Complete Genome Sequences of Extremely Thermoacidophilic, Metal-Mobilizing Type-Strain Members of the Archaeal Family Sulfolobaceae: Acidianus brierleyi DSM-1651T, Acidianus sulfidivorans DSM-18786T, Metallosphaera hakonensis DSM-7519T, and Metallosphaera prunae DSM-10039T.</title>
        <authorList>
            <person name="Counts J.A."/>
            <person name="Kelly R.M."/>
        </authorList>
    </citation>
    <scope>NUCLEOTIDE SEQUENCE [LARGE SCALE GENOMIC DNA]</scope>
    <source>
        <strain evidence="1 2">DSM 1651</strain>
    </source>
</reference>
<dbReference type="AlphaFoldDB" id="A0A2U9IBZ3"/>
<sequence length="450" mass="51531">MKKIIREVISSIQKNTSGVIVLPGLNVDILSKIFESISGKYLLISKRNGIDVLRNYVDVSSKPLKGYTKYIIDTAHFFPEYANKDGYILITESPTRDIINSNILRIYHSENLIKKKYLEPFRIIRYTPNKLLSQHKGYNNRVEVLKDISIKYPNATILASNSIENGELQKEGISSVLDMNDINTNNVILSRELESIPGYLFLRNKLWGGTLIDLTDTTEKFENWEKIRLGELGFYNANKYDFEGYESFNLEQVKNFTLKYDGESIIKPRSNIPSLIIKDRKLFLKEKNLGEFDTKSRKVIIKINCRSIQTFALSKLSLSPFISPLSTGRCSLLMACVEVFQDKDLCTRVAFEGFLKIRDYISNLYSSNIGKILSSIVTRKLIVDITKSKRILSINISGKNIVLELNRNGNYITISCDSCSKKTKIRIRGDINSTRYILINSLYDIIKNEI</sequence>
<accession>A0A2U9IBZ3</accession>